<evidence type="ECO:0000256" key="5">
    <source>
        <dbReference type="SAM" id="MobiDB-lite"/>
    </source>
</evidence>
<dbReference type="EMBL" id="JASBNA010000011">
    <property type="protein sequence ID" value="KAK7688323.1"/>
    <property type="molecule type" value="Genomic_DNA"/>
</dbReference>
<feature type="transmembrane region" description="Helical" evidence="6">
    <location>
        <begin position="231"/>
        <end position="250"/>
    </location>
</feature>
<dbReference type="InterPro" id="IPR049453">
    <property type="entry name" value="Memb_transporter_dom"/>
</dbReference>
<feature type="transmembrane region" description="Helical" evidence="6">
    <location>
        <begin position="713"/>
        <end position="730"/>
    </location>
</feature>
<evidence type="ECO:0000256" key="3">
    <source>
        <dbReference type="ARBA" id="ARBA00022989"/>
    </source>
</evidence>
<feature type="region of interest" description="Disordered" evidence="5">
    <location>
        <begin position="1"/>
        <end position="45"/>
    </location>
</feature>
<feature type="transmembrane region" description="Helical" evidence="6">
    <location>
        <begin position="201"/>
        <end position="225"/>
    </location>
</feature>
<evidence type="ECO:0000256" key="4">
    <source>
        <dbReference type="ARBA" id="ARBA00023136"/>
    </source>
</evidence>
<keyword evidence="3 6" id="KW-1133">Transmembrane helix</keyword>
<dbReference type="InterPro" id="IPR018823">
    <property type="entry name" value="ArAE_2_N"/>
</dbReference>
<dbReference type="GO" id="GO:0016020">
    <property type="term" value="C:membrane"/>
    <property type="evidence" value="ECO:0007669"/>
    <property type="project" value="UniProtKB-SubCell"/>
</dbReference>
<dbReference type="InterPro" id="IPR018820">
    <property type="entry name" value="BRE4-related_DUF2421"/>
</dbReference>
<evidence type="ECO:0008006" key="12">
    <source>
        <dbReference type="Google" id="ProtNLM"/>
    </source>
</evidence>
<evidence type="ECO:0000256" key="6">
    <source>
        <dbReference type="SAM" id="Phobius"/>
    </source>
</evidence>
<feature type="domain" description="DUF2421" evidence="7">
    <location>
        <begin position="880"/>
        <end position="1099"/>
    </location>
</feature>
<evidence type="ECO:0000256" key="1">
    <source>
        <dbReference type="ARBA" id="ARBA00004141"/>
    </source>
</evidence>
<evidence type="ECO:0000259" key="7">
    <source>
        <dbReference type="Pfam" id="PF10334"/>
    </source>
</evidence>
<accession>A0AAW0GE45</accession>
<evidence type="ECO:0000256" key="2">
    <source>
        <dbReference type="ARBA" id="ARBA00022692"/>
    </source>
</evidence>
<evidence type="ECO:0000259" key="9">
    <source>
        <dbReference type="Pfam" id="PF13515"/>
    </source>
</evidence>
<feature type="transmembrane region" description="Helical" evidence="6">
    <location>
        <begin position="768"/>
        <end position="785"/>
    </location>
</feature>
<feature type="transmembrane region" description="Helical" evidence="6">
    <location>
        <begin position="126"/>
        <end position="146"/>
    </location>
</feature>
<feature type="compositionally biased region" description="Basic residues" evidence="5">
    <location>
        <begin position="428"/>
        <end position="437"/>
    </location>
</feature>
<feature type="compositionally biased region" description="Polar residues" evidence="5">
    <location>
        <begin position="409"/>
        <end position="427"/>
    </location>
</feature>
<dbReference type="Pfam" id="PF13515">
    <property type="entry name" value="FUSC_2"/>
    <property type="match status" value="1"/>
</dbReference>
<evidence type="ECO:0000313" key="11">
    <source>
        <dbReference type="Proteomes" id="UP001385951"/>
    </source>
</evidence>
<dbReference type="PANTHER" id="PTHR37994">
    <property type="entry name" value="ARAE_2_N DOMAIN-CONTAINING PROTEIN-RELATED"/>
    <property type="match status" value="1"/>
</dbReference>
<feature type="region of interest" description="Disordered" evidence="5">
    <location>
        <begin position="363"/>
        <end position="437"/>
    </location>
</feature>
<evidence type="ECO:0000313" key="10">
    <source>
        <dbReference type="EMBL" id="KAK7688323.1"/>
    </source>
</evidence>
<gene>
    <name evidence="10" type="ORF">QCA50_008695</name>
</gene>
<feature type="transmembrane region" description="Helical" evidence="6">
    <location>
        <begin position="791"/>
        <end position="810"/>
    </location>
</feature>
<comment type="caution">
    <text evidence="10">The sequence shown here is derived from an EMBL/GenBank/DDBJ whole genome shotgun (WGS) entry which is preliminary data.</text>
</comment>
<feature type="transmembrane region" description="Helical" evidence="6">
    <location>
        <begin position="75"/>
        <end position="91"/>
    </location>
</feature>
<keyword evidence="4 6" id="KW-0472">Membrane</keyword>
<dbReference type="Pfam" id="PF10334">
    <property type="entry name" value="BRE4"/>
    <property type="match status" value="1"/>
</dbReference>
<reference evidence="10 11" key="1">
    <citation type="submission" date="2022-09" db="EMBL/GenBank/DDBJ databases">
        <authorList>
            <person name="Palmer J.M."/>
        </authorList>
    </citation>
    <scope>NUCLEOTIDE SEQUENCE [LARGE SCALE GENOMIC DNA]</scope>
    <source>
        <strain evidence="10 11">DSM 7382</strain>
    </source>
</reference>
<name>A0AAW0GE45_9APHY</name>
<keyword evidence="2 6" id="KW-0812">Transmembrane</keyword>
<dbReference type="AlphaFoldDB" id="A0AAW0GE45"/>
<proteinExistence type="predicted"/>
<feature type="transmembrane region" description="Helical" evidence="6">
    <location>
        <begin position="822"/>
        <end position="837"/>
    </location>
</feature>
<sequence>MTPVWATRGSNETEHKEARFAEDGQPHARKHVRLQDEQSDQEEEKPSLLSKVVDAIPVDLKWIASNWSYSKLKPVIRSAIMGWVSIILLIIPKVERAMGQAAFLVVVAAFLDPPSDPFIAVLEREAILLFLVCLAWAWSTLGTFLADLARTNIHRDATFNEIITGQYIEAGPTAVFAVFIFFGSSFFLWLKARQGPGPFTFGTVFGCIAIDISMTTALLFPYPYYVIGKAIVIPLVIHSALCLLSAAVVFPATMSAQYMACFGRVLEPLNAALSQHREVLAMDPSSDEFKSTVTSIKTLVDSSEASLASAGAVNRLLKLDIVWGRFAPADLAALQWWLRRLVTRSNGMGIYFSLIDPTRERFPVTPAPSTPITPAVGNTPEPSRPPSPNGDEHPGRAARRRFNKDNHLNKSASSSPLRHSISQTLTRHFSKHQHHTQHDHHLHFSLLHLAHNLSLSRVSTSPSEAVVGVFESQRYLHIESTRLSAARSPEATALFTELLHESCDELLENARNALSGVQEWVGGVRKSSFGGRKKIEQMRKAKLEGLESLQSALKGAVDRFRKEKRLRVLDPYRSAFDPKHIGSSDHFEEPPPHKFLFNCYMYEYHALEFANILADLLEDIIKLEKTYTKATLWLPTLSLSKILVWSRWDTDDGEHADDEDPDIIPGLGPEESADLGLTGRRDPDALPPSNFFEIVMSWLYNGFRSLMSGNSLFALKAGVLTILMCLPSFLKTTVEFAYAQRFIWAVFMGQLTLARWRGDTTFGLVSRIMATGWGCAVGLAMWYISAGSSESNPYGLAAVCAVCFPFFYYIRLYWPGPPMTNIIFFVTVALVIGYSWQNTHFPVGFHYFGWGLAWRRFIIVVAGVTSAFIFSFLPPTHTLRDYHRRMMARTVEETGTVYCAIVSFANSHQRAPHGEVDRDSIIKSLIAIRLKLKRSLILKTNIVYEFSLRGKWPSERYQKILEIQLQIAYLLSHLMSVVEHLEPAWARAFLRRTRFLDSDFQGDVLAVISLISTSLRTGTPLPQITPCPLLDRFMTYTHGLNIIRHEADDDYGLPRTMTIDTLENEQYLRFSVGVTTAFGIVMRLDRLMIATKELVGEQYHIHGVGLPPFKHSDQSSSIRPAKDA</sequence>
<comment type="subcellular location">
    <subcellularLocation>
        <location evidence="1">Membrane</location>
        <topology evidence="1">Multi-pass membrane protein</topology>
    </subcellularLocation>
</comment>
<dbReference type="PANTHER" id="PTHR37994:SF1">
    <property type="entry name" value="ER TRANSPORTER 6TM N-TERMINAL DOMAIN-CONTAINING PROTEIN"/>
    <property type="match status" value="1"/>
</dbReference>
<feature type="domain" description="Putative ER transporter 6TM N-terminal" evidence="8">
    <location>
        <begin position="61"/>
        <end position="569"/>
    </location>
</feature>
<dbReference type="Pfam" id="PF10337">
    <property type="entry name" value="ArAE_2_N"/>
    <property type="match status" value="1"/>
</dbReference>
<feature type="domain" description="Integral membrane bound transporter" evidence="9">
    <location>
        <begin position="739"/>
        <end position="869"/>
    </location>
</feature>
<protein>
    <recommendedName>
        <fullName evidence="12">ER transporter 6TM N-terminal domain-containing protein</fullName>
    </recommendedName>
</protein>
<organism evidence="10 11">
    <name type="scientific">Cerrena zonata</name>
    <dbReference type="NCBI Taxonomy" id="2478898"/>
    <lineage>
        <taxon>Eukaryota</taxon>
        <taxon>Fungi</taxon>
        <taxon>Dikarya</taxon>
        <taxon>Basidiomycota</taxon>
        <taxon>Agaricomycotina</taxon>
        <taxon>Agaricomycetes</taxon>
        <taxon>Polyporales</taxon>
        <taxon>Cerrenaceae</taxon>
        <taxon>Cerrena</taxon>
    </lineage>
</organism>
<dbReference type="Proteomes" id="UP001385951">
    <property type="component" value="Unassembled WGS sequence"/>
</dbReference>
<feature type="compositionally biased region" description="Basic and acidic residues" evidence="5">
    <location>
        <begin position="11"/>
        <end position="26"/>
    </location>
</feature>
<feature type="transmembrane region" description="Helical" evidence="6">
    <location>
        <begin position="166"/>
        <end position="189"/>
    </location>
</feature>
<evidence type="ECO:0000259" key="8">
    <source>
        <dbReference type="Pfam" id="PF10337"/>
    </source>
</evidence>
<keyword evidence="11" id="KW-1185">Reference proteome</keyword>
<feature type="transmembrane region" description="Helical" evidence="6">
    <location>
        <begin position="857"/>
        <end position="879"/>
    </location>
</feature>